<dbReference type="PANTHER" id="PTHR13024:SF0">
    <property type="entry name" value="MICROSOMAL TRIACYLGLYCEROL TRANSFER PROTEIN"/>
    <property type="match status" value="1"/>
</dbReference>
<organism evidence="1 2">
    <name type="scientific">Teladorsagia circumcincta</name>
    <name type="common">Brown stomach worm</name>
    <name type="synonym">Ostertagia circumcincta</name>
    <dbReference type="NCBI Taxonomy" id="45464"/>
    <lineage>
        <taxon>Eukaryota</taxon>
        <taxon>Metazoa</taxon>
        <taxon>Ecdysozoa</taxon>
        <taxon>Nematoda</taxon>
        <taxon>Chromadorea</taxon>
        <taxon>Rhabditida</taxon>
        <taxon>Rhabditina</taxon>
        <taxon>Rhabditomorpha</taxon>
        <taxon>Strongyloidea</taxon>
        <taxon>Trichostrongylidae</taxon>
        <taxon>Teladorsagia</taxon>
    </lineage>
</organism>
<accession>A0A2G9UAZ5</accession>
<dbReference type="GO" id="GO:0042157">
    <property type="term" value="P:lipoprotein metabolic process"/>
    <property type="evidence" value="ECO:0007669"/>
    <property type="project" value="TreeGrafter"/>
</dbReference>
<dbReference type="GO" id="GO:0005783">
    <property type="term" value="C:endoplasmic reticulum"/>
    <property type="evidence" value="ECO:0007669"/>
    <property type="project" value="TreeGrafter"/>
</dbReference>
<dbReference type="GO" id="GO:0005794">
    <property type="term" value="C:Golgi apparatus"/>
    <property type="evidence" value="ECO:0007669"/>
    <property type="project" value="TreeGrafter"/>
</dbReference>
<dbReference type="GO" id="GO:0005548">
    <property type="term" value="F:phospholipid transporter activity"/>
    <property type="evidence" value="ECO:0007669"/>
    <property type="project" value="InterPro"/>
</dbReference>
<gene>
    <name evidence="1" type="ORF">TELCIR_10835</name>
</gene>
<dbReference type="InterPro" id="IPR011030">
    <property type="entry name" value="Lipovitellin_superhlx_dom"/>
</dbReference>
<dbReference type="OrthoDB" id="5865932at2759"/>
<feature type="non-terminal residue" evidence="1">
    <location>
        <position position="674"/>
    </location>
</feature>
<evidence type="ECO:0000313" key="1">
    <source>
        <dbReference type="EMBL" id="PIO67417.1"/>
    </source>
</evidence>
<dbReference type="Proteomes" id="UP000230423">
    <property type="component" value="Unassembled WGS sequence"/>
</dbReference>
<evidence type="ECO:0000313" key="2">
    <source>
        <dbReference type="Proteomes" id="UP000230423"/>
    </source>
</evidence>
<dbReference type="InterPro" id="IPR039988">
    <property type="entry name" value="MTTP"/>
</dbReference>
<dbReference type="EMBL" id="KZ347610">
    <property type="protein sequence ID" value="PIO67417.1"/>
    <property type="molecule type" value="Genomic_DNA"/>
</dbReference>
<dbReference type="Gene3D" id="1.25.10.20">
    <property type="entry name" value="Vitellinogen, superhelical"/>
    <property type="match status" value="1"/>
</dbReference>
<dbReference type="GO" id="GO:0016323">
    <property type="term" value="C:basolateral plasma membrane"/>
    <property type="evidence" value="ECO:0007669"/>
    <property type="project" value="TreeGrafter"/>
</dbReference>
<protein>
    <submittedName>
        <fullName evidence="1">Uncharacterized protein</fullName>
    </submittedName>
</protein>
<keyword evidence="2" id="KW-1185">Reference proteome</keyword>
<sequence length="674" mass="76616">MIRKAEKERMKNKNSKKKLIKVDYSFETESVLYDVVENKPKAPTTYMAGNFSFESLHHDLEGGMLGRYRTGNCGNVPDIYVSFIQGGNNIQEVLYDATQFPNEKPRWNFIFAIINTIYTPAENGAGDDQFVDTVYGKCQVQFGRPEDKRFRRKINNCEIKGEMQNTKVDADIVIIDAIELLRFGTPLHNKWGFTLESRTHVEITNRTMNYVPRHCNSETKTAAVCASEKFGALSVGKKLYENLADLVAKYRSHLFEMGDSHTCEKHSMMFAEIVQEGRRASEQDWKAVLMHPENEPVLHVLGNVLGALGSPESLKIAREVLLVQGPEFLDDYLLGAAHTTSNDEKWHKHLMYWMVDGKEQQELYWKLANTLATVLRKRCDRTPSTRNSCHHGKERIVARFIADVSACKSEECHLKSLEVLQNIPISASFEIARGFLCTSNHSVPVQTAALHVIKAASSTLYDAKLANTLIRLFRNVCPQPTTTGESQLAIDILVKCIPEQQHVATMLLRTETLNPDNPEKWQYFYKAVQSSGQRDELKEEVWRQMRKFKLFRPNYAQRALMADSHARWQEIANVDGYRLHSTSEVEFDYGVFKRSNFEIGVKHGKIDESLFKLTTMTIGLDSFVSDRTTPADPEAKVRISFLGHALPPVTLFKGTTELMAAVWNADGQTIKALE</sequence>
<reference evidence="1 2" key="1">
    <citation type="submission" date="2015-09" db="EMBL/GenBank/DDBJ databases">
        <title>Draft genome of the parasitic nematode Teladorsagia circumcincta isolate WARC Sus (inbred).</title>
        <authorList>
            <person name="Mitreva M."/>
        </authorList>
    </citation>
    <scope>NUCLEOTIDE SEQUENCE [LARGE SCALE GENOMIC DNA]</scope>
    <source>
        <strain evidence="1 2">S</strain>
    </source>
</reference>
<dbReference type="AlphaFoldDB" id="A0A2G9UAZ5"/>
<dbReference type="PANTHER" id="PTHR13024">
    <property type="entry name" value="MICROSOMAL TRIGLYCERIDE TRANSFER PROTEIN, LARGE SUBUNIT"/>
    <property type="match status" value="1"/>
</dbReference>
<name>A0A2G9UAZ5_TELCI</name>
<proteinExistence type="predicted"/>